<feature type="region of interest" description="Disordered" evidence="5">
    <location>
        <begin position="21"/>
        <end position="47"/>
    </location>
</feature>
<feature type="compositionally biased region" description="Polar residues" evidence="5">
    <location>
        <begin position="21"/>
        <end position="38"/>
    </location>
</feature>
<keyword evidence="4" id="KW-0234">DNA repair</keyword>
<accession>A0AAD6MAB7</accession>
<dbReference type="PRINTS" id="PR00081">
    <property type="entry name" value="GDHRDH"/>
</dbReference>
<keyword evidence="2" id="KW-0227">DNA damage</keyword>
<dbReference type="SUPFAM" id="SSF54447">
    <property type="entry name" value="ssDNA-binding transcriptional regulator domain"/>
    <property type="match status" value="1"/>
</dbReference>
<comment type="similarity">
    <text evidence="1">Belongs to the Whirly family.</text>
</comment>
<dbReference type="InterPro" id="IPR002347">
    <property type="entry name" value="SDR_fam"/>
</dbReference>
<feature type="compositionally biased region" description="Low complexity" evidence="5">
    <location>
        <begin position="65"/>
        <end position="76"/>
    </location>
</feature>
<protein>
    <submittedName>
        <fullName evidence="6">Glucose and ribitol dehydrogenase-like</fullName>
    </submittedName>
</protein>
<dbReference type="Pfam" id="PF08536">
    <property type="entry name" value="Whirly"/>
    <property type="match status" value="1"/>
</dbReference>
<dbReference type="Proteomes" id="UP001164929">
    <property type="component" value="Chromosome 10"/>
</dbReference>
<dbReference type="InterPro" id="IPR036291">
    <property type="entry name" value="NAD(P)-bd_dom_sf"/>
</dbReference>
<evidence type="ECO:0000313" key="6">
    <source>
        <dbReference type="EMBL" id="KAJ6981805.1"/>
    </source>
</evidence>
<dbReference type="PROSITE" id="PS00061">
    <property type="entry name" value="ADH_SHORT"/>
    <property type="match status" value="1"/>
</dbReference>
<dbReference type="FunFam" id="3.40.50.720:FF:000084">
    <property type="entry name" value="Short-chain dehydrogenase reductase"/>
    <property type="match status" value="1"/>
</dbReference>
<dbReference type="Pfam" id="PF13561">
    <property type="entry name" value="adh_short_C2"/>
    <property type="match status" value="1"/>
</dbReference>
<feature type="region of interest" description="Disordered" evidence="5">
    <location>
        <begin position="64"/>
        <end position="83"/>
    </location>
</feature>
<comment type="caution">
    <text evidence="6">The sequence shown here is derived from an EMBL/GenBank/DDBJ whole genome shotgun (WGS) entry which is preliminary data.</text>
</comment>
<evidence type="ECO:0000313" key="7">
    <source>
        <dbReference type="Proteomes" id="UP001164929"/>
    </source>
</evidence>
<dbReference type="Gene3D" id="3.40.50.720">
    <property type="entry name" value="NAD(P)-binding Rossmann-like Domain"/>
    <property type="match status" value="1"/>
</dbReference>
<dbReference type="PRINTS" id="PR00080">
    <property type="entry name" value="SDRFAMILY"/>
</dbReference>
<dbReference type="InterPro" id="IPR013742">
    <property type="entry name" value="Whirly"/>
</dbReference>
<evidence type="ECO:0000256" key="4">
    <source>
        <dbReference type="ARBA" id="ARBA00023204"/>
    </source>
</evidence>
<dbReference type="PANTHER" id="PTHR31745:SF2">
    <property type="entry name" value="SINGLE-STRANDED DNA-BINDING PROTEIN WHY1, CHLOROPLASTIC"/>
    <property type="match status" value="1"/>
</dbReference>
<keyword evidence="7" id="KW-1185">Reference proteome</keyword>
<dbReference type="AlphaFoldDB" id="A0AAD6MAB7"/>
<dbReference type="GO" id="GO:0006355">
    <property type="term" value="P:regulation of DNA-templated transcription"/>
    <property type="evidence" value="ECO:0007669"/>
    <property type="project" value="InterPro"/>
</dbReference>
<dbReference type="InterPro" id="IPR020904">
    <property type="entry name" value="Sc_DH/Rdtase_CS"/>
</dbReference>
<dbReference type="FunFam" id="2.30.31.10:FF:000002">
    <property type="entry name" value="Single-stranded DNA-binding protein WHY2, mitochondrial"/>
    <property type="match status" value="1"/>
</dbReference>
<dbReference type="GO" id="GO:1990391">
    <property type="term" value="C:DNA repair complex"/>
    <property type="evidence" value="ECO:0007669"/>
    <property type="project" value="UniProtKB-ARBA"/>
</dbReference>
<dbReference type="InterPro" id="IPR009044">
    <property type="entry name" value="ssDNA-bd_transcriptional_reg"/>
</dbReference>
<evidence type="ECO:0000256" key="3">
    <source>
        <dbReference type="ARBA" id="ARBA00022946"/>
    </source>
</evidence>
<dbReference type="Gene3D" id="2.30.31.10">
    <property type="entry name" value="Transcriptional Coactivator Pc4, Chain A"/>
    <property type="match status" value="1"/>
</dbReference>
<name>A0AAD6MAB7_9ROSI</name>
<dbReference type="SUPFAM" id="SSF51735">
    <property type="entry name" value="NAD(P)-binding Rossmann-fold domains"/>
    <property type="match status" value="1"/>
</dbReference>
<dbReference type="GO" id="GO:0003697">
    <property type="term" value="F:single-stranded DNA binding"/>
    <property type="evidence" value="ECO:0007669"/>
    <property type="project" value="InterPro"/>
</dbReference>
<dbReference type="GO" id="GO:0006952">
    <property type="term" value="P:defense response"/>
    <property type="evidence" value="ECO:0007669"/>
    <property type="project" value="InterPro"/>
</dbReference>
<dbReference type="EMBL" id="JAQIZT010000010">
    <property type="protein sequence ID" value="KAJ6981805.1"/>
    <property type="molecule type" value="Genomic_DNA"/>
</dbReference>
<dbReference type="GO" id="GO:0006281">
    <property type="term" value="P:DNA repair"/>
    <property type="evidence" value="ECO:0007669"/>
    <property type="project" value="UniProtKB-KW"/>
</dbReference>
<evidence type="ECO:0000256" key="5">
    <source>
        <dbReference type="SAM" id="MobiDB-lite"/>
    </source>
</evidence>
<gene>
    <name evidence="6" type="ORF">NC653_025031</name>
</gene>
<evidence type="ECO:0000256" key="2">
    <source>
        <dbReference type="ARBA" id="ARBA00022763"/>
    </source>
</evidence>
<evidence type="ECO:0000256" key="1">
    <source>
        <dbReference type="ARBA" id="ARBA00006061"/>
    </source>
</evidence>
<reference evidence="6" key="1">
    <citation type="journal article" date="2023" name="Mol. Ecol. Resour.">
        <title>Chromosome-level genome assembly of a triploid poplar Populus alba 'Berolinensis'.</title>
        <authorList>
            <person name="Chen S."/>
            <person name="Yu Y."/>
            <person name="Wang X."/>
            <person name="Wang S."/>
            <person name="Zhang T."/>
            <person name="Zhou Y."/>
            <person name="He R."/>
            <person name="Meng N."/>
            <person name="Wang Y."/>
            <person name="Liu W."/>
            <person name="Liu Z."/>
            <person name="Liu J."/>
            <person name="Guo Q."/>
            <person name="Huang H."/>
            <person name="Sederoff R.R."/>
            <person name="Wang G."/>
            <person name="Qu G."/>
            <person name="Chen S."/>
        </authorList>
    </citation>
    <scope>NUCLEOTIDE SEQUENCE</scope>
    <source>
        <strain evidence="6">SC-2020</strain>
    </source>
</reference>
<proteinExistence type="inferred from homology"/>
<keyword evidence="3" id="KW-0809">Transit peptide</keyword>
<dbReference type="PANTHER" id="PTHR31745">
    <property type="entry name" value="SINGLE-STRANDED DNA-BINDING PROTEIN WHY2, MITOCHONDRIAL"/>
    <property type="match status" value="1"/>
</dbReference>
<organism evidence="6 7">
    <name type="scientific">Populus alba x Populus x berolinensis</name>
    <dbReference type="NCBI Taxonomy" id="444605"/>
    <lineage>
        <taxon>Eukaryota</taxon>
        <taxon>Viridiplantae</taxon>
        <taxon>Streptophyta</taxon>
        <taxon>Embryophyta</taxon>
        <taxon>Tracheophyta</taxon>
        <taxon>Spermatophyta</taxon>
        <taxon>Magnoliopsida</taxon>
        <taxon>eudicotyledons</taxon>
        <taxon>Gunneridae</taxon>
        <taxon>Pentapetalae</taxon>
        <taxon>rosids</taxon>
        <taxon>fabids</taxon>
        <taxon>Malpighiales</taxon>
        <taxon>Salicaceae</taxon>
        <taxon>Saliceae</taxon>
        <taxon>Populus</taxon>
    </lineage>
</organism>
<sequence length="621" mass="68232">MLQLNSVSWLSSTTQNPMLWLPQSNSQSSQDSCAFNSISNSKTSNTKKKKKLSLKCQYYDQQQKSFTSSSRPSSSSATPVGESPPKVFVGHSIYKGKAALTIEPRAPEFSPLESGAYKLVKEGFVLSQFAPASSARQYDWTRKQVFSLSVTEIGHLVSLGARDSCEFFHDPNKGRSDEGKVRKVLKVEPLPDGSGHFFNLSVQNKVLNIDESIYIPVTRAEYTVLISAFNYILPYLLGWHAYANANSIKSADSSRENNVNPRYGGDYDWNSLLESRRRDLLFLAQDGNWQGTVSVSTADSTPATGERISHASTPQAINPKYQPSNKLHGKVALVTGGDSGIGRSVCYHFALEGATVAFTYVEGIEDRDKDETLQMLLKAKSNDAKEPIAIATDVKFEENCKKVVDQVVSVFGQIDILVSNAAEQYYVTTIEEITESRLERIFRTNIFSQFFMARHSLKYMKEGSCIINTASANAYTGGSQFLDYSSTKGAIVTFTRGLSQLLISKGIRVNAVSPGPVWTPIQPASLPAEKVASLGSDVPMDRAAQPYEIAPSYVFLASDECSSYFTGQVLHPNGMRANCQCLIWSWVSVQLICSSRSATLCFCTIVISGPEGIIPKETEEG</sequence>